<dbReference type="FunFam" id="1.10.10.440:FF:000013">
    <property type="entry name" value="pre-mRNA-processing protein 40A isoform X1"/>
    <property type="match status" value="1"/>
</dbReference>
<dbReference type="Pfam" id="PF25432">
    <property type="entry name" value="FF_PRPF40A"/>
    <property type="match status" value="1"/>
</dbReference>
<dbReference type="SUPFAM" id="SSF56784">
    <property type="entry name" value="HAD-like"/>
    <property type="match status" value="1"/>
</dbReference>
<gene>
    <name evidence="10" type="ORF">SMN809_LOCUS9809</name>
</gene>
<dbReference type="GO" id="GO:0003723">
    <property type="term" value="F:RNA binding"/>
    <property type="evidence" value="ECO:0007669"/>
    <property type="project" value="TreeGrafter"/>
</dbReference>
<evidence type="ECO:0000256" key="3">
    <source>
        <dbReference type="ARBA" id="ARBA00022737"/>
    </source>
</evidence>
<keyword evidence="5" id="KW-0539">Nucleus</keyword>
<evidence type="ECO:0000256" key="1">
    <source>
        <dbReference type="ARBA" id="ARBA00004123"/>
    </source>
</evidence>
<evidence type="ECO:0000259" key="8">
    <source>
        <dbReference type="PROSITE" id="PS50020"/>
    </source>
</evidence>
<feature type="compositionally biased region" description="Basic residues" evidence="7">
    <location>
        <begin position="939"/>
        <end position="967"/>
    </location>
</feature>
<evidence type="ECO:0000256" key="6">
    <source>
        <dbReference type="SAM" id="Coils"/>
    </source>
</evidence>
<comment type="caution">
    <text evidence="10">The sequence shown here is derived from an EMBL/GenBank/DDBJ whole genome shotgun (WGS) entry which is preliminary data.</text>
</comment>
<dbReference type="Proteomes" id="UP000676336">
    <property type="component" value="Unassembled WGS sequence"/>
</dbReference>
<dbReference type="InterPro" id="IPR036020">
    <property type="entry name" value="WW_dom_sf"/>
</dbReference>
<protein>
    <submittedName>
        <fullName evidence="10">Uncharacterized protein</fullName>
    </submittedName>
</protein>
<feature type="domain" description="FF" evidence="9">
    <location>
        <begin position="297"/>
        <end position="351"/>
    </location>
</feature>
<feature type="domain" description="FF" evidence="9">
    <location>
        <begin position="647"/>
        <end position="703"/>
    </location>
</feature>
<sequence length="967" mass="109890">MPVEKSPAIVFCDFDGTITAQETFVGILKHFAPSVSSEILPKIFSKEITLRQGVRQIVESIPSSAYPDQLQNFVQDKAIRPGLSSLIDYLDSRHIPFVVVTGGIRYIVEAVLKRENLLEKCSKIFGIDVDATQEKLKVISEWESGNELLMLSQCQWREYKSENGRVYYHNVDTKESRWTKPKELEDIEKMITPQQSSTDSPNNTGSPATPITPNIPPPMIPPFGMMPPMMPPFGAFPPASMMAAMQPMTASPMTNDADLPSNENSRDSSDDTSSDKVGNNSPATSNEPQVKIEYASKKEAMDAFKELLREKNVPSNATWEQALKLIGNDARYAAIKHINEKKQTFNAFKVARAKEEKEAERLKLKRIKDDFEAYLQNCEHMNSTIKYKKAEQLFSHLQVWSAVPERERRELYEDVVSYLEKKEKEEAKALKKRNEKALKEILFNMSKVTYRTTWQEAQRLLLDNVDFVNDTELQNMDKEDALIVFENHIRELEKVHDDESEAQRKYIRRTNRKNREAFLYFLDELHEQGKLHSMSLWVELFGTVSNDERFSKMLGQPGSTPLDLFKFYVEDLKARFHDEKKVVKEILKDKGYTIDIDSTFEKFAEVISTDKRAATLDAGNIKLAFNSLMEKAELREKDRLKEEARKQKRLESNFKQLLKAKLNSLNEQSKWDDVKGQIENDNDFTALSSESDRVRLFEEFHRQIVADAQAAAAAAAAASHHYHHHHKKARKDKKKRKHEKSSSNTAAVSDSDVEEKKKSSTAPTATITTTPASTPQPVATEAPESDEGETKDSDGGAPSTTVPTAPTSEPSTGTKAKKSKKSKKKRKKKATSGHSSSDSESDDETAIGHLTYQCRNFIQIDPAKAAVLDVSSTSSPSSDDYDDTPLQLLTREEINREKEQQQKKETETSRKSKKHEKAKRKRHRSPSTSSSSDTESGSKKSKRKRHHKHRHHSVKSKKSNKESKHRS</sequence>
<proteinExistence type="predicted"/>
<dbReference type="InterPro" id="IPR036412">
    <property type="entry name" value="HAD-like_sf"/>
</dbReference>
<keyword evidence="3" id="KW-0677">Repeat</keyword>
<feature type="domain" description="WW" evidence="8">
    <location>
        <begin position="156"/>
        <end position="183"/>
    </location>
</feature>
<dbReference type="FunFam" id="1.10.10.440:FF:000002">
    <property type="entry name" value="pre-mRNA-processing factor 40 homolog A isoform X1"/>
    <property type="match status" value="1"/>
</dbReference>
<feature type="compositionally biased region" description="Basic residues" evidence="7">
    <location>
        <begin position="815"/>
        <end position="831"/>
    </location>
</feature>
<dbReference type="GO" id="GO:0005685">
    <property type="term" value="C:U1 snRNP"/>
    <property type="evidence" value="ECO:0007669"/>
    <property type="project" value="TreeGrafter"/>
</dbReference>
<evidence type="ECO:0000256" key="5">
    <source>
        <dbReference type="ARBA" id="ARBA00023242"/>
    </source>
</evidence>
<dbReference type="InterPro" id="IPR002713">
    <property type="entry name" value="FF_domain"/>
</dbReference>
<dbReference type="InterPro" id="IPR036517">
    <property type="entry name" value="FF_domain_sf"/>
</dbReference>
<dbReference type="GO" id="GO:0045292">
    <property type="term" value="P:mRNA cis splicing, via spliceosome"/>
    <property type="evidence" value="ECO:0007669"/>
    <property type="project" value="InterPro"/>
</dbReference>
<feature type="coiled-coil region" evidence="6">
    <location>
        <begin position="630"/>
        <end position="660"/>
    </location>
</feature>
<dbReference type="PANTHER" id="PTHR11864:SF0">
    <property type="entry name" value="PRP40 PRE-MRNA PROCESSING FACTOR 40 HOMOLOG A (YEAST)"/>
    <property type="match status" value="1"/>
</dbReference>
<keyword evidence="2" id="KW-0507">mRNA processing</keyword>
<feature type="compositionally biased region" description="Low complexity" evidence="7">
    <location>
        <begin position="868"/>
        <end position="878"/>
    </location>
</feature>
<comment type="subcellular location">
    <subcellularLocation>
        <location evidence="1">Nucleus</location>
    </subcellularLocation>
</comment>
<dbReference type="Pfam" id="PF01846">
    <property type="entry name" value="FF"/>
    <property type="match status" value="3"/>
</dbReference>
<feature type="compositionally biased region" description="Polar residues" evidence="7">
    <location>
        <begin position="276"/>
        <end position="288"/>
    </location>
</feature>
<dbReference type="Pfam" id="PF00397">
    <property type="entry name" value="WW"/>
    <property type="match status" value="1"/>
</dbReference>
<name>A0A8S2MJH7_9BILA</name>
<dbReference type="Gene3D" id="2.20.70.10">
    <property type="match status" value="1"/>
</dbReference>
<dbReference type="AlphaFoldDB" id="A0A8S2MJH7"/>
<keyword evidence="4" id="KW-0508">mRNA splicing</keyword>
<feature type="region of interest" description="Disordered" evidence="7">
    <location>
        <begin position="868"/>
        <end position="967"/>
    </location>
</feature>
<dbReference type="Gene3D" id="1.10.10.440">
    <property type="entry name" value="FF domain"/>
    <property type="match status" value="5"/>
</dbReference>
<feature type="compositionally biased region" description="Basic residues" evidence="7">
    <location>
        <begin position="911"/>
        <end position="925"/>
    </location>
</feature>
<accession>A0A8S2MJH7</accession>
<feature type="compositionally biased region" description="Low complexity" evidence="7">
    <location>
        <begin position="926"/>
        <end position="935"/>
    </location>
</feature>
<dbReference type="NCBIfam" id="TIGR01488">
    <property type="entry name" value="HAD-SF-IB"/>
    <property type="match status" value="1"/>
</dbReference>
<dbReference type="EMBL" id="CAJOBI010003244">
    <property type="protein sequence ID" value="CAF3961365.1"/>
    <property type="molecule type" value="Genomic_DNA"/>
</dbReference>
<feature type="compositionally biased region" description="Basic residues" evidence="7">
    <location>
        <begin position="720"/>
        <end position="739"/>
    </location>
</feature>
<feature type="compositionally biased region" description="Basic and acidic residues" evidence="7">
    <location>
        <begin position="890"/>
        <end position="910"/>
    </location>
</feature>
<feature type="coiled-coil region" evidence="6">
    <location>
        <begin position="408"/>
        <end position="440"/>
    </location>
</feature>
<feature type="compositionally biased region" description="Polar residues" evidence="7">
    <location>
        <begin position="192"/>
        <end position="205"/>
    </location>
</feature>
<dbReference type="PROSITE" id="PS01159">
    <property type="entry name" value="WW_DOMAIN_1"/>
    <property type="match status" value="1"/>
</dbReference>
<dbReference type="SUPFAM" id="SSF81698">
    <property type="entry name" value="FF domain"/>
    <property type="match status" value="5"/>
</dbReference>
<dbReference type="FunFam" id="1.10.10.440:FF:000003">
    <property type="entry name" value="Pre-mRNA processing factor 40 homolog A"/>
    <property type="match status" value="1"/>
</dbReference>
<evidence type="ECO:0000256" key="7">
    <source>
        <dbReference type="SAM" id="MobiDB-lite"/>
    </source>
</evidence>
<feature type="domain" description="FF" evidence="9">
    <location>
        <begin position="431"/>
        <end position="491"/>
    </location>
</feature>
<dbReference type="SMART" id="SM00441">
    <property type="entry name" value="FF"/>
    <property type="match status" value="4"/>
</dbReference>
<feature type="domain" description="FF" evidence="9">
    <location>
        <begin position="509"/>
        <end position="571"/>
    </location>
</feature>
<feature type="region of interest" description="Disordered" evidence="7">
    <location>
        <begin position="191"/>
        <end position="219"/>
    </location>
</feature>
<dbReference type="SMART" id="SM00456">
    <property type="entry name" value="WW"/>
    <property type="match status" value="1"/>
</dbReference>
<evidence type="ECO:0000259" key="9">
    <source>
        <dbReference type="PROSITE" id="PS51676"/>
    </source>
</evidence>
<feature type="domain" description="FF" evidence="9">
    <location>
        <begin position="363"/>
        <end position="418"/>
    </location>
</feature>
<dbReference type="InterPro" id="IPR039726">
    <property type="entry name" value="Prp40-like"/>
</dbReference>
<dbReference type="CDD" id="cd00201">
    <property type="entry name" value="WW"/>
    <property type="match status" value="1"/>
</dbReference>
<feature type="compositionally biased region" description="Low complexity" evidence="7">
    <location>
        <begin position="760"/>
        <end position="775"/>
    </location>
</feature>
<evidence type="ECO:0000256" key="4">
    <source>
        <dbReference type="ARBA" id="ARBA00023187"/>
    </source>
</evidence>
<dbReference type="InterPro" id="IPR001202">
    <property type="entry name" value="WW_dom"/>
</dbReference>
<dbReference type="GO" id="GO:0071004">
    <property type="term" value="C:U2-type prespliceosome"/>
    <property type="evidence" value="ECO:0007669"/>
    <property type="project" value="TreeGrafter"/>
</dbReference>
<dbReference type="SUPFAM" id="SSF51045">
    <property type="entry name" value="WW domain"/>
    <property type="match status" value="1"/>
</dbReference>
<dbReference type="Pfam" id="PF12710">
    <property type="entry name" value="HAD"/>
    <property type="match status" value="1"/>
</dbReference>
<evidence type="ECO:0000256" key="2">
    <source>
        <dbReference type="ARBA" id="ARBA00022664"/>
    </source>
</evidence>
<dbReference type="PROSITE" id="PS51676">
    <property type="entry name" value="FF"/>
    <property type="match status" value="5"/>
</dbReference>
<organism evidence="10 11">
    <name type="scientific">Rotaria magnacalcarata</name>
    <dbReference type="NCBI Taxonomy" id="392030"/>
    <lineage>
        <taxon>Eukaryota</taxon>
        <taxon>Metazoa</taxon>
        <taxon>Spiralia</taxon>
        <taxon>Gnathifera</taxon>
        <taxon>Rotifera</taxon>
        <taxon>Eurotatoria</taxon>
        <taxon>Bdelloidea</taxon>
        <taxon>Philodinida</taxon>
        <taxon>Philodinidae</taxon>
        <taxon>Rotaria</taxon>
    </lineage>
</organism>
<keyword evidence="6" id="KW-0175">Coiled coil</keyword>
<feature type="compositionally biased region" description="Low complexity" evidence="7">
    <location>
        <begin position="798"/>
        <end position="812"/>
    </location>
</feature>
<dbReference type="Gene3D" id="3.40.50.1000">
    <property type="entry name" value="HAD superfamily/HAD-like"/>
    <property type="match status" value="1"/>
</dbReference>
<dbReference type="PROSITE" id="PS50020">
    <property type="entry name" value="WW_DOMAIN_2"/>
    <property type="match status" value="1"/>
</dbReference>
<feature type="region of interest" description="Disordered" evidence="7">
    <location>
        <begin position="715"/>
        <end position="844"/>
    </location>
</feature>
<feature type="region of interest" description="Disordered" evidence="7">
    <location>
        <begin position="250"/>
        <end position="291"/>
    </location>
</feature>
<dbReference type="PANTHER" id="PTHR11864">
    <property type="entry name" value="PRE-MRNA-PROCESSING PROTEIN PRP40"/>
    <property type="match status" value="1"/>
</dbReference>
<dbReference type="InterPro" id="IPR023214">
    <property type="entry name" value="HAD_sf"/>
</dbReference>
<evidence type="ECO:0000313" key="10">
    <source>
        <dbReference type="EMBL" id="CAF3961365.1"/>
    </source>
</evidence>
<evidence type="ECO:0000313" key="11">
    <source>
        <dbReference type="Proteomes" id="UP000676336"/>
    </source>
</evidence>
<reference evidence="10" key="1">
    <citation type="submission" date="2021-02" db="EMBL/GenBank/DDBJ databases">
        <authorList>
            <person name="Nowell W R."/>
        </authorList>
    </citation>
    <scope>NUCLEOTIDE SEQUENCE</scope>
</reference>